<evidence type="ECO:0000259" key="10">
    <source>
        <dbReference type="Pfam" id="PF02823"/>
    </source>
</evidence>
<comment type="caution">
    <text evidence="11">The sequence shown here is derived from an EMBL/GenBank/DDBJ whole genome shotgun (WGS) entry which is preliminary data.</text>
</comment>
<evidence type="ECO:0000256" key="1">
    <source>
        <dbReference type="ARBA" id="ARBA00004202"/>
    </source>
</evidence>
<proteinExistence type="inferred from homology"/>
<reference evidence="12" key="1">
    <citation type="journal article" date="2019" name="Int. J. Syst. Evol. Microbiol.">
        <title>The Global Catalogue of Microorganisms (GCM) 10K type strain sequencing project: providing services to taxonomists for standard genome sequencing and annotation.</title>
        <authorList>
            <consortium name="The Broad Institute Genomics Platform"/>
            <consortium name="The Broad Institute Genome Sequencing Center for Infectious Disease"/>
            <person name="Wu L."/>
            <person name="Ma J."/>
        </authorList>
    </citation>
    <scope>NUCLEOTIDE SEQUENCE [LARGE SCALE GENOMIC DNA]</scope>
    <source>
        <strain evidence="12">CGMCC 4.7645</strain>
    </source>
</reference>
<evidence type="ECO:0000256" key="6">
    <source>
        <dbReference type="ARBA" id="ARBA00023196"/>
    </source>
</evidence>
<dbReference type="PANTHER" id="PTHR13822">
    <property type="entry name" value="ATP SYNTHASE DELTA/EPSILON CHAIN"/>
    <property type="match status" value="1"/>
</dbReference>
<comment type="subunit">
    <text evidence="8 9">F-type ATPases have 2 components, CF(1) - the catalytic core - and CF(0) - the membrane proton channel. CF(1) has five subunits: alpha(3), beta(3), gamma(1), delta(1), epsilon(1). CF(0) has three main subunits: a, b and c.</text>
</comment>
<gene>
    <name evidence="8" type="primary">atpC</name>
    <name evidence="11" type="ORF">ACFSXZ_32480</name>
</gene>
<evidence type="ECO:0000313" key="11">
    <source>
        <dbReference type="EMBL" id="MFD2421055.1"/>
    </source>
</evidence>
<evidence type="ECO:0000256" key="5">
    <source>
        <dbReference type="ARBA" id="ARBA00023136"/>
    </source>
</evidence>
<dbReference type="Pfam" id="PF02823">
    <property type="entry name" value="ATP-synt_DE_N"/>
    <property type="match status" value="1"/>
</dbReference>
<keyword evidence="6 8" id="KW-0139">CF(1)</keyword>
<dbReference type="RefSeq" id="WP_378269435.1">
    <property type="nucleotide sequence ID" value="NZ_JBHUKR010000021.1"/>
</dbReference>
<dbReference type="InterPro" id="IPR036771">
    <property type="entry name" value="ATPsynth_dsu/esu_N"/>
</dbReference>
<protein>
    <recommendedName>
        <fullName evidence="8">ATP synthase epsilon chain</fullName>
    </recommendedName>
    <alternativeName>
        <fullName evidence="8">ATP synthase F1 sector epsilon subunit</fullName>
    </alternativeName>
    <alternativeName>
        <fullName evidence="8">F-ATPase epsilon subunit</fullName>
    </alternativeName>
</protein>
<evidence type="ECO:0000256" key="3">
    <source>
        <dbReference type="ARBA" id="ARBA00022448"/>
    </source>
</evidence>
<feature type="domain" description="ATP synthase F1 complex delta/epsilon subunit N-terminal" evidence="10">
    <location>
        <begin position="4"/>
        <end position="84"/>
    </location>
</feature>
<dbReference type="Gene3D" id="2.60.15.10">
    <property type="entry name" value="F0F1 ATP synthase delta/epsilon subunit, N-terminal"/>
    <property type="match status" value="1"/>
</dbReference>
<dbReference type="NCBIfam" id="NF009977">
    <property type="entry name" value="PRK13442.1"/>
    <property type="match status" value="1"/>
</dbReference>
<dbReference type="EMBL" id="JBHUKR010000021">
    <property type="protein sequence ID" value="MFD2421055.1"/>
    <property type="molecule type" value="Genomic_DNA"/>
</dbReference>
<keyword evidence="8" id="KW-1003">Cell membrane</keyword>
<evidence type="ECO:0000256" key="9">
    <source>
        <dbReference type="RuleBase" id="RU003656"/>
    </source>
</evidence>
<evidence type="ECO:0000313" key="12">
    <source>
        <dbReference type="Proteomes" id="UP001597417"/>
    </source>
</evidence>
<keyword evidence="12" id="KW-1185">Reference proteome</keyword>
<sequence length="121" mass="13198">MAEMSVRLVAVEREVWSGQATFVFARTTIGEIGVLPHHLPMLAELTEGEMVRIDATEGDVVHAAVHGGFISVTEEGVSILAESAELRDEIDVEQARVDLQSDDEELRLKARARLHAAGHEA</sequence>
<keyword evidence="7 8" id="KW-0066">ATP synthesis</keyword>
<comment type="function">
    <text evidence="8">Produces ATP from ADP in the presence of a proton gradient across the membrane.</text>
</comment>
<dbReference type="HAMAP" id="MF_00530">
    <property type="entry name" value="ATP_synth_epsil_bac"/>
    <property type="match status" value="1"/>
</dbReference>
<keyword evidence="4 8" id="KW-0406">Ion transport</keyword>
<keyword evidence="3 8" id="KW-0813">Transport</keyword>
<dbReference type="CDD" id="cd12152">
    <property type="entry name" value="F1-ATPase_delta"/>
    <property type="match status" value="1"/>
</dbReference>
<dbReference type="NCBIfam" id="NF001852">
    <property type="entry name" value="PRK00571.2-5"/>
    <property type="match status" value="1"/>
</dbReference>
<dbReference type="InterPro" id="IPR020546">
    <property type="entry name" value="ATP_synth_F1_dsu/esu_N"/>
</dbReference>
<dbReference type="PANTHER" id="PTHR13822:SF10">
    <property type="entry name" value="ATP SYNTHASE EPSILON CHAIN, CHLOROPLASTIC"/>
    <property type="match status" value="1"/>
</dbReference>
<evidence type="ECO:0000256" key="7">
    <source>
        <dbReference type="ARBA" id="ARBA00023310"/>
    </source>
</evidence>
<organism evidence="11 12">
    <name type="scientific">Amycolatopsis pigmentata</name>
    <dbReference type="NCBI Taxonomy" id="450801"/>
    <lineage>
        <taxon>Bacteria</taxon>
        <taxon>Bacillati</taxon>
        <taxon>Actinomycetota</taxon>
        <taxon>Actinomycetes</taxon>
        <taxon>Pseudonocardiales</taxon>
        <taxon>Pseudonocardiaceae</taxon>
        <taxon>Amycolatopsis</taxon>
    </lineage>
</organism>
<evidence type="ECO:0000256" key="8">
    <source>
        <dbReference type="HAMAP-Rule" id="MF_00530"/>
    </source>
</evidence>
<dbReference type="InterPro" id="IPR001469">
    <property type="entry name" value="ATP_synth_F1_dsu/esu"/>
</dbReference>
<accession>A0ABW5G273</accession>
<evidence type="ECO:0000256" key="2">
    <source>
        <dbReference type="ARBA" id="ARBA00005712"/>
    </source>
</evidence>
<keyword evidence="8" id="KW-0375">Hydrogen ion transport</keyword>
<comment type="subcellular location">
    <subcellularLocation>
        <location evidence="1 8">Cell membrane</location>
        <topology evidence="1 8">Peripheral membrane protein</topology>
    </subcellularLocation>
</comment>
<evidence type="ECO:0000256" key="4">
    <source>
        <dbReference type="ARBA" id="ARBA00023065"/>
    </source>
</evidence>
<keyword evidence="5 8" id="KW-0472">Membrane</keyword>
<comment type="similarity">
    <text evidence="2 8 9">Belongs to the ATPase epsilon chain family.</text>
</comment>
<dbReference type="NCBIfam" id="TIGR01216">
    <property type="entry name" value="ATP_synt_epsi"/>
    <property type="match status" value="1"/>
</dbReference>
<name>A0ABW5G273_9PSEU</name>
<dbReference type="Proteomes" id="UP001597417">
    <property type="component" value="Unassembled WGS sequence"/>
</dbReference>
<dbReference type="SUPFAM" id="SSF51344">
    <property type="entry name" value="Epsilon subunit of F1F0-ATP synthase N-terminal domain"/>
    <property type="match status" value="1"/>
</dbReference>